<evidence type="ECO:0000313" key="10">
    <source>
        <dbReference type="EMBL" id="KWX11430.1"/>
    </source>
</evidence>
<accession>A0A132NMW4</accession>
<evidence type="ECO:0000256" key="7">
    <source>
        <dbReference type="ARBA" id="ARBA00022824"/>
    </source>
</evidence>
<evidence type="ECO:0000256" key="1">
    <source>
        <dbReference type="ARBA" id="ARBA00004240"/>
    </source>
</evidence>
<dbReference type="GO" id="GO:0004577">
    <property type="term" value="F:N-acetylglucosaminyldiphosphodolichol N-acetylglucosaminyltransferase activity"/>
    <property type="evidence" value="ECO:0007669"/>
    <property type="project" value="UniProtKB-EC"/>
</dbReference>
<keyword evidence="8" id="KW-0812">Transmembrane</keyword>
<dbReference type="InterPro" id="IPR039042">
    <property type="entry name" value="Alg13-like"/>
</dbReference>
<dbReference type="InterPro" id="IPR007235">
    <property type="entry name" value="Glyco_trans_28_C"/>
</dbReference>
<keyword evidence="7" id="KW-0256">Endoplasmic reticulum</keyword>
<dbReference type="Proteomes" id="UP000070089">
    <property type="component" value="Unassembled WGS sequence"/>
</dbReference>
<dbReference type="PANTHER" id="PTHR12867">
    <property type="entry name" value="GLYCOSYL TRANSFERASE-RELATED"/>
    <property type="match status" value="1"/>
</dbReference>
<keyword evidence="6 10" id="KW-0808">Transferase</keyword>
<dbReference type="AlphaFoldDB" id="A0A132NMW4"/>
<comment type="subcellular location">
    <subcellularLocation>
        <location evidence="1">Endoplasmic reticulum</location>
    </subcellularLocation>
</comment>
<sequence>MHVFTSVGTTRFDELVSIFSDEEVLGALVRTGVTRLTIQHGSSSFKAPLLGSGVGLEVRSFDYAPSLASYLEDADLVFSHAATGIYLEAMQLQLPHLLVVNTSLHENHQAELAGLLADSSRCRAFADVGAFRAYLLSGALAHDFLLMKNSAAIIQPQAPPALLETFTRVPRRQGLLGFALAVALLLVLIRIP</sequence>
<evidence type="ECO:0000256" key="4">
    <source>
        <dbReference type="ARBA" id="ARBA00017468"/>
    </source>
</evidence>
<evidence type="ECO:0000256" key="8">
    <source>
        <dbReference type="SAM" id="Phobius"/>
    </source>
</evidence>
<evidence type="ECO:0000313" key="11">
    <source>
        <dbReference type="Proteomes" id="UP000070089"/>
    </source>
</evidence>
<dbReference type="GO" id="GO:0005783">
    <property type="term" value="C:endoplasmic reticulum"/>
    <property type="evidence" value="ECO:0007669"/>
    <property type="project" value="UniProtKB-SubCell"/>
</dbReference>
<evidence type="ECO:0000256" key="2">
    <source>
        <dbReference type="ARBA" id="ARBA00006962"/>
    </source>
</evidence>
<comment type="caution">
    <text evidence="10">The sequence shown here is derived from an EMBL/GenBank/DDBJ whole genome shotgun (WGS) entry which is preliminary data.</text>
</comment>
<evidence type="ECO:0000259" key="9">
    <source>
        <dbReference type="Pfam" id="PF04101"/>
    </source>
</evidence>
<organism evidence="10 11">
    <name type="scientific">Giardia duodenalis assemblage B</name>
    <dbReference type="NCBI Taxonomy" id="1394984"/>
    <lineage>
        <taxon>Eukaryota</taxon>
        <taxon>Metamonada</taxon>
        <taxon>Diplomonadida</taxon>
        <taxon>Hexamitidae</taxon>
        <taxon>Giardiinae</taxon>
        <taxon>Giardia</taxon>
    </lineage>
</organism>
<dbReference type="OrthoDB" id="20273at2759"/>
<reference evidence="10 11" key="1">
    <citation type="journal article" date="2015" name="Mol. Biochem. Parasitol.">
        <title>Identification of polymorphic genes for use in assemblage B genotyping assays through comparative genomics of multiple assemblage B Giardia duodenalis isolates.</title>
        <authorList>
            <person name="Wielinga C."/>
            <person name="Thompson R.C."/>
            <person name="Monis P."/>
            <person name="Ryan U."/>
        </authorList>
    </citation>
    <scope>NUCLEOTIDE SEQUENCE [LARGE SCALE GENOMIC DNA]</scope>
    <source>
        <strain evidence="10 11">BAH15c1</strain>
    </source>
</reference>
<comment type="similarity">
    <text evidence="2">Belongs to the glycosyltransferase 28 family.</text>
</comment>
<feature type="domain" description="Glycosyl transferase family 28 C-terminal" evidence="9">
    <location>
        <begin position="3"/>
        <end position="121"/>
    </location>
</feature>
<dbReference type="EC" id="2.4.1.141" evidence="3"/>
<dbReference type="Gene3D" id="3.40.50.2000">
    <property type="entry name" value="Glycogen Phosphorylase B"/>
    <property type="match status" value="1"/>
</dbReference>
<keyword evidence="5" id="KW-0328">Glycosyltransferase</keyword>
<evidence type="ECO:0000256" key="6">
    <source>
        <dbReference type="ARBA" id="ARBA00022679"/>
    </source>
</evidence>
<proteinExistence type="inferred from homology"/>
<dbReference type="GO" id="GO:0006488">
    <property type="term" value="P:dolichol-linked oligosaccharide biosynthetic process"/>
    <property type="evidence" value="ECO:0007669"/>
    <property type="project" value="InterPro"/>
</dbReference>
<dbReference type="VEuPathDB" id="GiardiaDB:QR46_4609"/>
<dbReference type="PANTHER" id="PTHR12867:SF6">
    <property type="entry name" value="N-ACETYLGLUCOSAMINYLDIPHOSPHODOLICHOL N-ACETYLGLUCOSAMINYLTRANSFERASE"/>
    <property type="match status" value="1"/>
</dbReference>
<protein>
    <recommendedName>
        <fullName evidence="4">UDP-N-acetylglucosamine transferase subunit ALG13</fullName>
        <ecNumber evidence="3">2.4.1.141</ecNumber>
    </recommendedName>
</protein>
<keyword evidence="8" id="KW-1133">Transmembrane helix</keyword>
<gene>
    <name evidence="10" type="ORF">QR46_4609</name>
</gene>
<evidence type="ECO:0000256" key="3">
    <source>
        <dbReference type="ARBA" id="ARBA00012614"/>
    </source>
</evidence>
<evidence type="ECO:0000256" key="5">
    <source>
        <dbReference type="ARBA" id="ARBA00022676"/>
    </source>
</evidence>
<feature type="transmembrane region" description="Helical" evidence="8">
    <location>
        <begin position="174"/>
        <end position="191"/>
    </location>
</feature>
<dbReference type="EMBL" id="JXTI01000189">
    <property type="protein sequence ID" value="KWX11430.1"/>
    <property type="molecule type" value="Genomic_DNA"/>
</dbReference>
<dbReference type="Pfam" id="PF04101">
    <property type="entry name" value="Glyco_tran_28_C"/>
    <property type="match status" value="1"/>
</dbReference>
<keyword evidence="8" id="KW-0472">Membrane</keyword>
<name>A0A132NMW4_GIAIN</name>